<evidence type="ECO:0000313" key="2">
    <source>
        <dbReference type="Proteomes" id="UP000828390"/>
    </source>
</evidence>
<protein>
    <recommendedName>
        <fullName evidence="3">Reverse transcriptase zinc-binding domain-containing protein</fullName>
    </recommendedName>
</protein>
<organism evidence="1 2">
    <name type="scientific">Dreissena polymorpha</name>
    <name type="common">Zebra mussel</name>
    <name type="synonym">Mytilus polymorpha</name>
    <dbReference type="NCBI Taxonomy" id="45954"/>
    <lineage>
        <taxon>Eukaryota</taxon>
        <taxon>Metazoa</taxon>
        <taxon>Spiralia</taxon>
        <taxon>Lophotrochozoa</taxon>
        <taxon>Mollusca</taxon>
        <taxon>Bivalvia</taxon>
        <taxon>Autobranchia</taxon>
        <taxon>Heteroconchia</taxon>
        <taxon>Euheterodonta</taxon>
        <taxon>Imparidentia</taxon>
        <taxon>Neoheterodontei</taxon>
        <taxon>Myida</taxon>
        <taxon>Dreissenoidea</taxon>
        <taxon>Dreissenidae</taxon>
        <taxon>Dreissena</taxon>
    </lineage>
</organism>
<name>A0A9D4DT44_DREPO</name>
<comment type="caution">
    <text evidence="1">The sequence shown here is derived from an EMBL/GenBank/DDBJ whole genome shotgun (WGS) entry which is preliminary data.</text>
</comment>
<reference evidence="1" key="2">
    <citation type="submission" date="2020-11" db="EMBL/GenBank/DDBJ databases">
        <authorList>
            <person name="McCartney M.A."/>
            <person name="Auch B."/>
            <person name="Kono T."/>
            <person name="Mallez S."/>
            <person name="Becker A."/>
            <person name="Gohl D.M."/>
            <person name="Silverstein K.A.T."/>
            <person name="Koren S."/>
            <person name="Bechman K.B."/>
            <person name="Herman A."/>
            <person name="Abrahante J.E."/>
            <person name="Garbe J."/>
        </authorList>
    </citation>
    <scope>NUCLEOTIDE SEQUENCE</scope>
    <source>
        <strain evidence="1">Duluth1</strain>
        <tissue evidence="1">Whole animal</tissue>
    </source>
</reference>
<accession>A0A9D4DT44</accession>
<keyword evidence="2" id="KW-1185">Reference proteome</keyword>
<gene>
    <name evidence="1" type="ORF">DPMN_188015</name>
</gene>
<evidence type="ECO:0008006" key="3">
    <source>
        <dbReference type="Google" id="ProtNLM"/>
    </source>
</evidence>
<evidence type="ECO:0000313" key="1">
    <source>
        <dbReference type="EMBL" id="KAH3753379.1"/>
    </source>
</evidence>
<sequence>MRAVNTVKQKNGFFSFESKDHARPTNLHRVVDNPHNLWKSTRPKQHEIQRAEIKARLITGTFILQSNAMKYNKSEVSATCKLCEVDDETREHLLGRCSALNRLREENFTRLKGSVSDDNKCTTITQDLDMLIHIILDCTHSSLKDLVVLSPEQETNIKRWSQAYCERLVTHRAQIISSKQWVYKLYILSFRIN</sequence>
<dbReference type="AlphaFoldDB" id="A0A9D4DT44"/>
<proteinExistence type="predicted"/>
<dbReference type="Proteomes" id="UP000828390">
    <property type="component" value="Unassembled WGS sequence"/>
</dbReference>
<reference evidence="1" key="1">
    <citation type="journal article" date="2019" name="bioRxiv">
        <title>The Genome of the Zebra Mussel, Dreissena polymorpha: A Resource for Invasive Species Research.</title>
        <authorList>
            <person name="McCartney M.A."/>
            <person name="Auch B."/>
            <person name="Kono T."/>
            <person name="Mallez S."/>
            <person name="Zhang Y."/>
            <person name="Obille A."/>
            <person name="Becker A."/>
            <person name="Abrahante J.E."/>
            <person name="Garbe J."/>
            <person name="Badalamenti J.P."/>
            <person name="Herman A."/>
            <person name="Mangelson H."/>
            <person name="Liachko I."/>
            <person name="Sullivan S."/>
            <person name="Sone E.D."/>
            <person name="Koren S."/>
            <person name="Silverstein K.A.T."/>
            <person name="Beckman K.B."/>
            <person name="Gohl D.M."/>
        </authorList>
    </citation>
    <scope>NUCLEOTIDE SEQUENCE</scope>
    <source>
        <strain evidence="1">Duluth1</strain>
        <tissue evidence="1">Whole animal</tissue>
    </source>
</reference>
<dbReference type="EMBL" id="JAIWYP010000010">
    <property type="protein sequence ID" value="KAH3753379.1"/>
    <property type="molecule type" value="Genomic_DNA"/>
</dbReference>